<organism evidence="3 4">
    <name type="scientific">Achromobacter marplatensis</name>
    <dbReference type="NCBI Taxonomy" id="470868"/>
    <lineage>
        <taxon>Bacteria</taxon>
        <taxon>Pseudomonadati</taxon>
        <taxon>Pseudomonadota</taxon>
        <taxon>Betaproteobacteria</taxon>
        <taxon>Burkholderiales</taxon>
        <taxon>Alcaligenaceae</taxon>
        <taxon>Achromobacter</taxon>
    </lineage>
</organism>
<name>A0AA43B1Z7_9BURK</name>
<keyword evidence="2" id="KW-0732">Signal</keyword>
<dbReference type="EMBL" id="JAOCKG010000008">
    <property type="protein sequence ID" value="MDH2052490.1"/>
    <property type="molecule type" value="Genomic_DNA"/>
</dbReference>
<dbReference type="Pfam" id="PF14559">
    <property type="entry name" value="TPR_19"/>
    <property type="match status" value="1"/>
</dbReference>
<proteinExistence type="predicted"/>
<protein>
    <submittedName>
        <fullName evidence="3">Tetratricopeptide repeat protein</fullName>
    </submittedName>
</protein>
<dbReference type="AlphaFoldDB" id="A0AA43B1Z7"/>
<dbReference type="Gene3D" id="1.25.40.10">
    <property type="entry name" value="Tetratricopeptide repeat domain"/>
    <property type="match status" value="2"/>
</dbReference>
<reference evidence="3" key="1">
    <citation type="submission" date="2022-09" db="EMBL/GenBank/DDBJ databases">
        <title>Intensive care unit water sources are persistently colonized with multi-drug resistant bacteria and are the site of extensive horizontal gene transfer of antibiotic resistance genes.</title>
        <authorList>
            <person name="Diorio-Toth L."/>
        </authorList>
    </citation>
    <scope>NUCLEOTIDE SEQUENCE</scope>
    <source>
        <strain evidence="3">GD03676</strain>
    </source>
</reference>
<dbReference type="GO" id="GO:0006493">
    <property type="term" value="P:protein O-linked glycosylation"/>
    <property type="evidence" value="ECO:0007669"/>
    <property type="project" value="InterPro"/>
</dbReference>
<feature type="repeat" description="TPR" evidence="1">
    <location>
        <begin position="200"/>
        <end position="233"/>
    </location>
</feature>
<sequence>MLATLRRRLPSVLLCPPLIALALILAPPGARAQTASQLDHAYQTELQADNEALRARIQQLPPAMQELNAQVSTALRAGDRRQAQRLGEEMARQDPRNADVLLFLGKLQSQQGNPAAAQDLIDQSLKLNPDNKWAYINKAGAQAERSDLPNALATTQELTRRFPDWSIGYNLQASLLDALDREAEALQTYQKAVAAKPASALILTNMGNLQRRLGRLSDARLSYEAALRLQPGYPLAESELNSMPK</sequence>
<dbReference type="PROSITE" id="PS50005">
    <property type="entry name" value="TPR"/>
    <property type="match status" value="2"/>
</dbReference>
<dbReference type="GO" id="GO:0097363">
    <property type="term" value="F:protein O-acetylglucosaminyltransferase activity"/>
    <property type="evidence" value="ECO:0007669"/>
    <property type="project" value="TreeGrafter"/>
</dbReference>
<feature type="signal peptide" evidence="2">
    <location>
        <begin position="1"/>
        <end position="32"/>
    </location>
</feature>
<accession>A0AA43B1Z7</accession>
<feature type="repeat" description="TPR" evidence="1">
    <location>
        <begin position="98"/>
        <end position="131"/>
    </location>
</feature>
<dbReference type="InterPro" id="IPR037919">
    <property type="entry name" value="OGT"/>
</dbReference>
<evidence type="ECO:0000256" key="2">
    <source>
        <dbReference type="SAM" id="SignalP"/>
    </source>
</evidence>
<dbReference type="Pfam" id="PF13432">
    <property type="entry name" value="TPR_16"/>
    <property type="match status" value="1"/>
</dbReference>
<dbReference type="SMART" id="SM00028">
    <property type="entry name" value="TPR"/>
    <property type="match status" value="3"/>
</dbReference>
<dbReference type="SUPFAM" id="SSF48452">
    <property type="entry name" value="TPR-like"/>
    <property type="match status" value="1"/>
</dbReference>
<feature type="chain" id="PRO_5041369963" evidence="2">
    <location>
        <begin position="33"/>
        <end position="245"/>
    </location>
</feature>
<dbReference type="Proteomes" id="UP001161276">
    <property type="component" value="Unassembled WGS sequence"/>
</dbReference>
<evidence type="ECO:0000256" key="1">
    <source>
        <dbReference type="PROSITE-ProRule" id="PRU00339"/>
    </source>
</evidence>
<dbReference type="InterPro" id="IPR011990">
    <property type="entry name" value="TPR-like_helical_dom_sf"/>
</dbReference>
<gene>
    <name evidence="3" type="ORF">N5K24_18950</name>
</gene>
<dbReference type="RefSeq" id="WP_280027990.1">
    <property type="nucleotide sequence ID" value="NZ_JAOCKG010000008.1"/>
</dbReference>
<dbReference type="InterPro" id="IPR019734">
    <property type="entry name" value="TPR_rpt"/>
</dbReference>
<comment type="caution">
    <text evidence="3">The sequence shown here is derived from an EMBL/GenBank/DDBJ whole genome shotgun (WGS) entry which is preliminary data.</text>
</comment>
<evidence type="ECO:0000313" key="3">
    <source>
        <dbReference type="EMBL" id="MDH2052490.1"/>
    </source>
</evidence>
<dbReference type="PANTHER" id="PTHR44366:SF1">
    <property type="entry name" value="UDP-N-ACETYLGLUCOSAMINE--PEPTIDE N-ACETYLGLUCOSAMINYLTRANSFERASE 110 KDA SUBUNIT"/>
    <property type="match status" value="1"/>
</dbReference>
<dbReference type="PANTHER" id="PTHR44366">
    <property type="entry name" value="UDP-N-ACETYLGLUCOSAMINE--PEPTIDE N-ACETYLGLUCOSAMINYLTRANSFERASE 110 KDA SUBUNIT"/>
    <property type="match status" value="1"/>
</dbReference>
<keyword evidence="1" id="KW-0802">TPR repeat</keyword>
<evidence type="ECO:0000313" key="4">
    <source>
        <dbReference type="Proteomes" id="UP001161276"/>
    </source>
</evidence>